<accession>A0ABQ6A2G1</accession>
<dbReference type="PANTHER" id="PTHR12526:SF510">
    <property type="entry name" value="D-INOSITOL 3-PHOSPHATE GLYCOSYLTRANSFERASE"/>
    <property type="match status" value="1"/>
</dbReference>
<dbReference type="SUPFAM" id="SSF53756">
    <property type="entry name" value="UDP-Glycosyltransferase/glycogen phosphorylase"/>
    <property type="match status" value="1"/>
</dbReference>
<evidence type="ECO:0000256" key="2">
    <source>
        <dbReference type="ARBA" id="ARBA00022679"/>
    </source>
</evidence>
<dbReference type="EMBL" id="BSOS01000007">
    <property type="protein sequence ID" value="GLR65822.1"/>
    <property type="molecule type" value="Genomic_DNA"/>
</dbReference>
<evidence type="ECO:0000313" key="5">
    <source>
        <dbReference type="EMBL" id="GLR65822.1"/>
    </source>
</evidence>
<dbReference type="InterPro" id="IPR028098">
    <property type="entry name" value="Glyco_trans_4-like_N"/>
</dbReference>
<comment type="caution">
    <text evidence="5">The sequence shown here is derived from an EMBL/GenBank/DDBJ whole genome shotgun (WGS) entry which is preliminary data.</text>
</comment>
<gene>
    <name evidence="5" type="ORF">GCM10010909_05000</name>
</gene>
<feature type="domain" description="Glycosyltransferase subfamily 4-like N-terminal" evidence="4">
    <location>
        <begin position="13"/>
        <end position="166"/>
    </location>
</feature>
<name>A0ABQ6A2G1_9PROT</name>
<keyword evidence="2 5" id="KW-0808">Transferase</keyword>
<reference evidence="6" key="1">
    <citation type="journal article" date="2019" name="Int. J. Syst. Evol. Microbiol.">
        <title>The Global Catalogue of Microorganisms (GCM) 10K type strain sequencing project: providing services to taxonomists for standard genome sequencing and annotation.</title>
        <authorList>
            <consortium name="The Broad Institute Genomics Platform"/>
            <consortium name="The Broad Institute Genome Sequencing Center for Infectious Disease"/>
            <person name="Wu L."/>
            <person name="Ma J."/>
        </authorList>
    </citation>
    <scope>NUCLEOTIDE SEQUENCE [LARGE SCALE GENOMIC DNA]</scope>
    <source>
        <strain evidence="6">NBRC 112502</strain>
    </source>
</reference>
<protein>
    <submittedName>
        <fullName evidence="5">Glycosyl transferase</fullName>
    </submittedName>
</protein>
<dbReference type="Pfam" id="PF13439">
    <property type="entry name" value="Glyco_transf_4"/>
    <property type="match status" value="1"/>
</dbReference>
<evidence type="ECO:0000259" key="3">
    <source>
        <dbReference type="Pfam" id="PF00534"/>
    </source>
</evidence>
<dbReference type="InterPro" id="IPR001296">
    <property type="entry name" value="Glyco_trans_1"/>
</dbReference>
<feature type="domain" description="Glycosyl transferase family 1" evidence="3">
    <location>
        <begin position="184"/>
        <end position="348"/>
    </location>
</feature>
<dbReference type="Gene3D" id="3.40.50.2000">
    <property type="entry name" value="Glycogen Phosphorylase B"/>
    <property type="match status" value="2"/>
</dbReference>
<keyword evidence="6" id="KW-1185">Reference proteome</keyword>
<dbReference type="CDD" id="cd03819">
    <property type="entry name" value="GT4_WavL-like"/>
    <property type="match status" value="1"/>
</dbReference>
<evidence type="ECO:0000256" key="1">
    <source>
        <dbReference type="ARBA" id="ARBA00022676"/>
    </source>
</evidence>
<dbReference type="Pfam" id="PF00534">
    <property type="entry name" value="Glycos_transf_1"/>
    <property type="match status" value="1"/>
</dbReference>
<proteinExistence type="predicted"/>
<dbReference type="Proteomes" id="UP001156641">
    <property type="component" value="Unassembled WGS sequence"/>
</dbReference>
<organism evidence="5 6">
    <name type="scientific">Acidocella aquatica</name>
    <dbReference type="NCBI Taxonomy" id="1922313"/>
    <lineage>
        <taxon>Bacteria</taxon>
        <taxon>Pseudomonadati</taxon>
        <taxon>Pseudomonadota</taxon>
        <taxon>Alphaproteobacteria</taxon>
        <taxon>Acetobacterales</taxon>
        <taxon>Acidocellaceae</taxon>
        <taxon>Acidocella</taxon>
    </lineage>
</organism>
<dbReference type="PANTHER" id="PTHR12526">
    <property type="entry name" value="GLYCOSYLTRANSFERASE"/>
    <property type="match status" value="1"/>
</dbReference>
<dbReference type="RefSeq" id="WP_284256358.1">
    <property type="nucleotide sequence ID" value="NZ_BSOS01000007.1"/>
</dbReference>
<evidence type="ECO:0000259" key="4">
    <source>
        <dbReference type="Pfam" id="PF13439"/>
    </source>
</evidence>
<evidence type="ECO:0000313" key="6">
    <source>
        <dbReference type="Proteomes" id="UP001156641"/>
    </source>
</evidence>
<sequence>MTILQVLPKLDTGGAERVVIEIAEAVQSCGHIALIAAEPGALSNAALRTGARIINLPLASKSPFTIRRNAKRLEKLIREHRVDLVHAHSRAPAWSAYWATRRTHTPFVTTYHGVYSENNAFKHRYNAVMARGERVIAVSAYVAELIHSRYGLGSDRLRVILGGVDTVKFDPASVLGDRVSRLSRDWRVDMDKPLIMLPGRLTSWKGQKTLIAALARLRHADAIAILAGGDQGRGAYAASLTALAESLGVAGRLRIVGHNEDMPAAMMLADIVVNASTNPEAFGRTIVEAQAMGRIVIATDHGGARETIIPGETGFLVPPGDAAALAQAIDAALDMSAGERIAWGRHARDHILRHHSIAAMQQAVLNVYAELLA</sequence>
<dbReference type="GO" id="GO:0016740">
    <property type="term" value="F:transferase activity"/>
    <property type="evidence" value="ECO:0007669"/>
    <property type="project" value="UniProtKB-KW"/>
</dbReference>
<keyword evidence="1" id="KW-0328">Glycosyltransferase</keyword>